<name>A0A1Q9CVQ2_SYMMI</name>
<evidence type="ECO:0000256" key="3">
    <source>
        <dbReference type="ARBA" id="ARBA00022692"/>
    </source>
</evidence>
<protein>
    <recommendedName>
        <fullName evidence="8">Cytochrome b561 domain-containing protein</fullName>
    </recommendedName>
</protein>
<keyword evidence="4" id="KW-0249">Electron transport</keyword>
<organism evidence="9 10">
    <name type="scientific">Symbiodinium microadriaticum</name>
    <name type="common">Dinoflagellate</name>
    <name type="synonym">Zooxanthella microadriatica</name>
    <dbReference type="NCBI Taxonomy" id="2951"/>
    <lineage>
        <taxon>Eukaryota</taxon>
        <taxon>Sar</taxon>
        <taxon>Alveolata</taxon>
        <taxon>Dinophyceae</taxon>
        <taxon>Suessiales</taxon>
        <taxon>Symbiodiniaceae</taxon>
        <taxon>Symbiodinium</taxon>
    </lineage>
</organism>
<evidence type="ECO:0000313" key="10">
    <source>
        <dbReference type="Proteomes" id="UP000186817"/>
    </source>
</evidence>
<evidence type="ECO:0000256" key="7">
    <source>
        <dbReference type="SAM" id="Phobius"/>
    </source>
</evidence>
<feature type="transmembrane region" description="Helical" evidence="7">
    <location>
        <begin position="45"/>
        <end position="65"/>
    </location>
</feature>
<evidence type="ECO:0000256" key="5">
    <source>
        <dbReference type="ARBA" id="ARBA00022989"/>
    </source>
</evidence>
<evidence type="ECO:0000256" key="1">
    <source>
        <dbReference type="ARBA" id="ARBA00004370"/>
    </source>
</evidence>
<dbReference type="Gene3D" id="1.20.120.1770">
    <property type="match status" value="1"/>
</dbReference>
<keyword evidence="3 7" id="KW-0812">Transmembrane</keyword>
<dbReference type="OrthoDB" id="417164at2759"/>
<feature type="transmembrane region" description="Helical" evidence="7">
    <location>
        <begin position="200"/>
        <end position="223"/>
    </location>
</feature>
<dbReference type="Proteomes" id="UP000186817">
    <property type="component" value="Unassembled WGS sequence"/>
</dbReference>
<evidence type="ECO:0000256" key="6">
    <source>
        <dbReference type="ARBA" id="ARBA00023136"/>
    </source>
</evidence>
<keyword evidence="6 7" id="KW-0472">Membrane</keyword>
<dbReference type="GO" id="GO:0016020">
    <property type="term" value="C:membrane"/>
    <property type="evidence" value="ECO:0007669"/>
    <property type="project" value="UniProtKB-SubCell"/>
</dbReference>
<keyword evidence="5 7" id="KW-1133">Transmembrane helix</keyword>
<accession>A0A1Q9CVQ2</accession>
<reference evidence="9 10" key="1">
    <citation type="submission" date="2016-02" db="EMBL/GenBank/DDBJ databases">
        <title>Genome analysis of coral dinoflagellate symbionts highlights evolutionary adaptations to a symbiotic lifestyle.</title>
        <authorList>
            <person name="Aranda M."/>
            <person name="Li Y."/>
            <person name="Liew Y.J."/>
            <person name="Baumgarten S."/>
            <person name="Simakov O."/>
            <person name="Wilson M."/>
            <person name="Piel J."/>
            <person name="Ashoor H."/>
            <person name="Bougouffa S."/>
            <person name="Bajic V.B."/>
            <person name="Ryu T."/>
            <person name="Ravasi T."/>
            <person name="Bayer T."/>
            <person name="Micklem G."/>
            <person name="Kim H."/>
            <person name="Bhak J."/>
            <person name="Lajeunesse T.C."/>
            <person name="Voolstra C.R."/>
        </authorList>
    </citation>
    <scope>NUCLEOTIDE SEQUENCE [LARGE SCALE GENOMIC DNA]</scope>
    <source>
        <strain evidence="9 10">CCMP2467</strain>
    </source>
</reference>
<feature type="transmembrane region" description="Helical" evidence="7">
    <location>
        <begin position="77"/>
        <end position="99"/>
    </location>
</feature>
<dbReference type="AlphaFoldDB" id="A0A1Q9CVQ2"/>
<evidence type="ECO:0000259" key="8">
    <source>
        <dbReference type="Pfam" id="PF03188"/>
    </source>
</evidence>
<dbReference type="EMBL" id="LSRX01000886">
    <property type="protein sequence ID" value="OLP87014.1"/>
    <property type="molecule type" value="Genomic_DNA"/>
</dbReference>
<evidence type="ECO:0000256" key="2">
    <source>
        <dbReference type="ARBA" id="ARBA00022448"/>
    </source>
</evidence>
<feature type="transmembrane region" description="Helical" evidence="7">
    <location>
        <begin position="383"/>
        <end position="402"/>
    </location>
</feature>
<keyword evidence="10" id="KW-1185">Reference proteome</keyword>
<comment type="subcellular location">
    <subcellularLocation>
        <location evidence="1">Membrane</location>
    </subcellularLocation>
</comment>
<feature type="transmembrane region" description="Helical" evidence="7">
    <location>
        <begin position="359"/>
        <end position="377"/>
    </location>
</feature>
<feature type="domain" description="Cytochrome b561" evidence="8">
    <location>
        <begin position="237"/>
        <end position="372"/>
    </location>
</feature>
<evidence type="ECO:0000256" key="4">
    <source>
        <dbReference type="ARBA" id="ARBA00022982"/>
    </source>
</evidence>
<feature type="transmembrane region" description="Helical" evidence="7">
    <location>
        <begin position="270"/>
        <end position="290"/>
    </location>
</feature>
<feature type="transmembrane region" description="Helical" evidence="7">
    <location>
        <begin position="320"/>
        <end position="338"/>
    </location>
</feature>
<feature type="transmembrane region" description="Helical" evidence="7">
    <location>
        <begin position="235"/>
        <end position="258"/>
    </location>
</feature>
<keyword evidence="2" id="KW-0813">Transport</keyword>
<gene>
    <name evidence="9" type="ORF">AK812_SmicGene31810</name>
</gene>
<proteinExistence type="predicted"/>
<dbReference type="InterPro" id="IPR006593">
    <property type="entry name" value="Cyt_b561/ferric_Rdtase_TM"/>
</dbReference>
<evidence type="ECO:0000313" key="9">
    <source>
        <dbReference type="EMBL" id="OLP87014.1"/>
    </source>
</evidence>
<comment type="caution">
    <text evidence="9">The sequence shown here is derived from an EMBL/GenBank/DDBJ whole genome shotgun (WGS) entry which is preliminary data.</text>
</comment>
<dbReference type="Pfam" id="PF03188">
    <property type="entry name" value="Cytochrom_B561"/>
    <property type="match status" value="1"/>
</dbReference>
<sequence length="414" mass="46124">MSAKSSPRSDGGLVESLHAASEAVQTWTQSWESSMDSKDQAFARLAFIFLVVNVAGGLVLTAFYYNFTAFEVYIMSLFWAGIISIPLYQVKISIIDLIFSLTLRETYRLTRVLETNPPQDRILVMVSKLPRFHWLHVDEPESTERQQEFKAFLDEELMSSSALRRNIEEKGKVGDYAILASSLEPSWWLFRATVCKMNTVLSGLFFLAALLVPLSVIVGLLSHHPGGGLTLDKAFAWHPILMSIAFPCLMVLGRWVYVTDIIEEKGLRRALHGSIMAVAALVALGGYVAMFKAHWPIKQYFGYNFTTQKWAVPARVIHDLIGYSTLLLVLFQAAIGTVKIVKLQNKIKSFTFHGTLGKVIMGLSAVNILVACTFWKWTTGYKILVVVLTIAATALGVLTPSAPSKDEHVRDTTI</sequence>